<dbReference type="AlphaFoldDB" id="A0A6A6SKT4"/>
<accession>A0A6A6SKT4</accession>
<evidence type="ECO:0000313" key="2">
    <source>
        <dbReference type="EMBL" id="KAF2648466.1"/>
    </source>
</evidence>
<dbReference type="OrthoDB" id="10689526at2759"/>
<organism evidence="2 3">
    <name type="scientific">Lophiostoma macrostomum CBS 122681</name>
    <dbReference type="NCBI Taxonomy" id="1314788"/>
    <lineage>
        <taxon>Eukaryota</taxon>
        <taxon>Fungi</taxon>
        <taxon>Dikarya</taxon>
        <taxon>Ascomycota</taxon>
        <taxon>Pezizomycotina</taxon>
        <taxon>Dothideomycetes</taxon>
        <taxon>Pleosporomycetidae</taxon>
        <taxon>Pleosporales</taxon>
        <taxon>Lophiostomataceae</taxon>
        <taxon>Lophiostoma</taxon>
    </lineage>
</organism>
<gene>
    <name evidence="2" type="ORF">K491DRAFT_763060</name>
</gene>
<keyword evidence="1" id="KW-1133">Transmembrane helix</keyword>
<dbReference type="Proteomes" id="UP000799324">
    <property type="component" value="Unassembled WGS sequence"/>
</dbReference>
<reference evidence="2" key="1">
    <citation type="journal article" date="2020" name="Stud. Mycol.">
        <title>101 Dothideomycetes genomes: a test case for predicting lifestyles and emergence of pathogens.</title>
        <authorList>
            <person name="Haridas S."/>
            <person name="Albert R."/>
            <person name="Binder M."/>
            <person name="Bloem J."/>
            <person name="Labutti K."/>
            <person name="Salamov A."/>
            <person name="Andreopoulos B."/>
            <person name="Baker S."/>
            <person name="Barry K."/>
            <person name="Bills G."/>
            <person name="Bluhm B."/>
            <person name="Cannon C."/>
            <person name="Castanera R."/>
            <person name="Culley D."/>
            <person name="Daum C."/>
            <person name="Ezra D."/>
            <person name="Gonzalez J."/>
            <person name="Henrissat B."/>
            <person name="Kuo A."/>
            <person name="Liang C."/>
            <person name="Lipzen A."/>
            <person name="Lutzoni F."/>
            <person name="Magnuson J."/>
            <person name="Mondo S."/>
            <person name="Nolan M."/>
            <person name="Ohm R."/>
            <person name="Pangilinan J."/>
            <person name="Park H.-J."/>
            <person name="Ramirez L."/>
            <person name="Alfaro M."/>
            <person name="Sun H."/>
            <person name="Tritt A."/>
            <person name="Yoshinaga Y."/>
            <person name="Zwiers L.-H."/>
            <person name="Turgeon B."/>
            <person name="Goodwin S."/>
            <person name="Spatafora J."/>
            <person name="Crous P."/>
            <person name="Grigoriev I."/>
        </authorList>
    </citation>
    <scope>NUCLEOTIDE SEQUENCE</scope>
    <source>
        <strain evidence="2">CBS 122681</strain>
    </source>
</reference>
<proteinExistence type="predicted"/>
<sequence length="570" mass="64171">MASRRWTIVEGDLEDTAENPAAIPHPSITLAPRTTTAERLLFSLLSTASAMKLTTLFAAFVCGAQAAFWQRGAAVKQPAVVERLEVTKVITQYVATTTIVHHTVTETVGVVATALPSSLSSGSFVASPHPPLDAHPSPPLSKTRHDFSPAAILYSVVQWMDEPMVSPWDILRWTFAIAALLSWCVFWSNSDHQAFMRNNWKNLRRAFEAGSYVAWSFVLTTVAYLGASVAPVDPMDWLCYRLNLLAASHPYYILQVLLVIPRWWQPHQGGGKLYKAIWADVKPAVLQACQLWRAAFVVFCNKLPDYSAYTIARLQKLPALLFDVFIFVAAVVLMAWRRVIWPIVRFFVYLFLSSKVVRDPLMHWVAYNLTVHERLELADTILAREADLISFNTDFTVPLARHCLSYRHTIFALIRQTNYLREYLDAVANADMLSRGGWDMSKFTSYKPAPIFSPKFYWSEALTDKGVHFCVERKKRPDEAWHAEFWYDRTARKMTWPALFQNDPWGLEARFTNADLPSYNKVVDGLPREELDLLEDVAAAGKGIATWKAQVDAAKAAADAADAAAASLVH</sequence>
<feature type="transmembrane region" description="Helical" evidence="1">
    <location>
        <begin position="242"/>
        <end position="264"/>
    </location>
</feature>
<feature type="transmembrane region" description="Helical" evidence="1">
    <location>
        <begin position="209"/>
        <end position="230"/>
    </location>
</feature>
<feature type="transmembrane region" description="Helical" evidence="1">
    <location>
        <begin position="170"/>
        <end position="189"/>
    </location>
</feature>
<protein>
    <submittedName>
        <fullName evidence="2">Uncharacterized protein</fullName>
    </submittedName>
</protein>
<evidence type="ECO:0000256" key="1">
    <source>
        <dbReference type="SAM" id="Phobius"/>
    </source>
</evidence>
<evidence type="ECO:0000313" key="3">
    <source>
        <dbReference type="Proteomes" id="UP000799324"/>
    </source>
</evidence>
<keyword evidence="1" id="KW-0812">Transmembrane</keyword>
<name>A0A6A6SKT4_9PLEO</name>
<dbReference type="EMBL" id="MU004537">
    <property type="protein sequence ID" value="KAF2648466.1"/>
    <property type="molecule type" value="Genomic_DNA"/>
</dbReference>
<keyword evidence="1" id="KW-0472">Membrane</keyword>
<feature type="transmembrane region" description="Helical" evidence="1">
    <location>
        <begin position="317"/>
        <end position="336"/>
    </location>
</feature>
<keyword evidence="3" id="KW-1185">Reference proteome</keyword>